<dbReference type="OrthoDB" id="5241784at2"/>
<gene>
    <name evidence="7" type="ORF">BN46_0036</name>
    <name evidence="8" type="ORF">HMPREF9719_00544</name>
</gene>
<proteinExistence type="predicted"/>
<accession>I7LB38</accession>
<evidence type="ECO:0000259" key="6">
    <source>
        <dbReference type="SMART" id="SM00387"/>
    </source>
</evidence>
<dbReference type="RefSeq" id="WP_004600434.1">
    <property type="nucleotide sequence ID" value="NZ_HF541865.1"/>
</dbReference>
<keyword evidence="3" id="KW-0902">Two-component regulatory system</keyword>
<dbReference type="InterPro" id="IPR050482">
    <property type="entry name" value="Sensor_HK_TwoCompSys"/>
</dbReference>
<dbReference type="SUPFAM" id="SSF55874">
    <property type="entry name" value="ATPase domain of HSP90 chaperone/DNA topoisomerase II/histidine kinase"/>
    <property type="match status" value="1"/>
</dbReference>
<comment type="caution">
    <text evidence="7">The sequence shown here is derived from an EMBL/GenBank/DDBJ whole genome shotgun (WGS) entry which is preliminary data.</text>
</comment>
<feature type="domain" description="Histidine kinase/HSP90-like ATPase" evidence="6">
    <location>
        <begin position="281"/>
        <end position="376"/>
    </location>
</feature>
<dbReference type="InterPro" id="IPR036890">
    <property type="entry name" value="HATPase_C_sf"/>
</dbReference>
<dbReference type="eggNOG" id="COG4585">
    <property type="taxonomic scope" value="Bacteria"/>
</dbReference>
<dbReference type="STRING" id="29321.AAV33_03035"/>
<dbReference type="CDD" id="cd16917">
    <property type="entry name" value="HATPase_UhpB-NarQ-NarX-like"/>
    <property type="match status" value="1"/>
</dbReference>
<feature type="transmembrane region" description="Helical" evidence="5">
    <location>
        <begin position="82"/>
        <end position="102"/>
    </location>
</feature>
<evidence type="ECO:0000256" key="2">
    <source>
        <dbReference type="ARBA" id="ARBA00022777"/>
    </source>
</evidence>
<dbReference type="AlphaFoldDB" id="I7LB38"/>
<evidence type="ECO:0000313" key="10">
    <source>
        <dbReference type="Proteomes" id="UP000011016"/>
    </source>
</evidence>
<dbReference type="SMART" id="SM00387">
    <property type="entry name" value="HATPase_c"/>
    <property type="match status" value="1"/>
</dbReference>
<evidence type="ECO:0000256" key="1">
    <source>
        <dbReference type="ARBA" id="ARBA00022679"/>
    </source>
</evidence>
<dbReference type="GO" id="GO:0046983">
    <property type="term" value="F:protein dimerization activity"/>
    <property type="evidence" value="ECO:0007669"/>
    <property type="project" value="InterPro"/>
</dbReference>
<dbReference type="PANTHER" id="PTHR24421:SF63">
    <property type="entry name" value="SENSOR HISTIDINE KINASE DESK"/>
    <property type="match status" value="1"/>
</dbReference>
<sequence>MAELFTVTSEANPGRANAAIRALYSVIWVVFLLTPLTLAATSDAHPGWVALAVGATIAFGAAYVAGILRVDADAPKPAEPRGLAAACLALAALAAATIPAIGPGGALTFTPYFSALVAFGLPARRGIPAAIALWALPATGYVAAGGIVWHALGPGIGVVFIVVIRLAEAAESRARAVEEQKRLAEDRERVARDVHDLLGHSLTVVSLKAQLASRLVEADPQRARAELDEIYSLSRDALHEIRETVTRLREPTLESEAAAARRALAAAGIDADVDVSPGGGERDDLLAWALREAVTNVIRHSRATRCTVSAAGGSLTVADDGVGIDERSRPGFGIAGLKERAAAHRARLSVAAAYPDYPGTTPEQPGTRIEVTPWTP</sequence>
<name>I7LB38_9CORY</name>
<dbReference type="PANTHER" id="PTHR24421">
    <property type="entry name" value="NITRATE/NITRITE SENSOR PROTEIN NARX-RELATED"/>
    <property type="match status" value="1"/>
</dbReference>
<feature type="transmembrane region" description="Helical" evidence="5">
    <location>
        <begin position="22"/>
        <end position="42"/>
    </location>
</feature>
<dbReference type="Pfam" id="PF02518">
    <property type="entry name" value="HATPase_c"/>
    <property type="match status" value="1"/>
</dbReference>
<keyword evidence="1 7" id="KW-0808">Transferase</keyword>
<feature type="region of interest" description="Disordered" evidence="4">
    <location>
        <begin position="356"/>
        <end position="376"/>
    </location>
</feature>
<dbReference type="Proteomes" id="UP000006078">
    <property type="component" value="Unassembled WGS sequence"/>
</dbReference>
<dbReference type="EMBL" id="CAJZ01000002">
    <property type="protein sequence ID" value="CCI82794.1"/>
    <property type="molecule type" value="Genomic_DNA"/>
</dbReference>
<keyword evidence="9" id="KW-1185">Reference proteome</keyword>
<dbReference type="GO" id="GO:0016020">
    <property type="term" value="C:membrane"/>
    <property type="evidence" value="ECO:0007669"/>
    <property type="project" value="InterPro"/>
</dbReference>
<feature type="transmembrane region" description="Helical" evidence="5">
    <location>
        <begin position="48"/>
        <end position="70"/>
    </location>
</feature>
<evidence type="ECO:0000256" key="5">
    <source>
        <dbReference type="SAM" id="Phobius"/>
    </source>
</evidence>
<dbReference type="EMBL" id="AHAE01000030">
    <property type="protein sequence ID" value="EJZ82556.1"/>
    <property type="molecule type" value="Genomic_DNA"/>
</dbReference>
<dbReference type="Proteomes" id="UP000011016">
    <property type="component" value="Unassembled WGS sequence"/>
</dbReference>
<evidence type="ECO:0000256" key="4">
    <source>
        <dbReference type="SAM" id="MobiDB-lite"/>
    </source>
</evidence>
<dbReference type="InterPro" id="IPR011712">
    <property type="entry name" value="Sig_transdc_His_kin_sub3_dim/P"/>
</dbReference>
<feature type="transmembrane region" description="Helical" evidence="5">
    <location>
        <begin position="147"/>
        <end position="167"/>
    </location>
</feature>
<keyword evidence="5" id="KW-0812">Transmembrane</keyword>
<dbReference type="Gene3D" id="3.30.565.10">
    <property type="entry name" value="Histidine kinase-like ATPase, C-terminal domain"/>
    <property type="match status" value="1"/>
</dbReference>
<dbReference type="GO" id="GO:0000155">
    <property type="term" value="F:phosphorelay sensor kinase activity"/>
    <property type="evidence" value="ECO:0007669"/>
    <property type="project" value="InterPro"/>
</dbReference>
<reference evidence="7 10" key="1">
    <citation type="journal article" date="2012" name="J. Bacteriol.">
        <title>Draft Genome Sequence of Turicella otitidis ATCC 51513, Isolated from Middle Ear Fluid from a Child with Otitis Media.</title>
        <authorList>
            <person name="Brinkrolf K."/>
            <person name="Schneider J."/>
            <person name="Knecht M."/>
            <person name="Ruckert C."/>
            <person name="Tauch A."/>
        </authorList>
    </citation>
    <scope>NUCLEOTIDE SEQUENCE [LARGE SCALE GENOMIC DNA]</scope>
    <source>
        <strain evidence="7 10">ATCC 51513</strain>
    </source>
</reference>
<keyword evidence="5" id="KW-1133">Transmembrane helix</keyword>
<evidence type="ECO:0000313" key="9">
    <source>
        <dbReference type="Proteomes" id="UP000006078"/>
    </source>
</evidence>
<evidence type="ECO:0000256" key="3">
    <source>
        <dbReference type="ARBA" id="ARBA00023012"/>
    </source>
</evidence>
<dbReference type="HOGENOM" id="CLU_000445_20_8_11"/>
<keyword evidence="5" id="KW-0472">Membrane</keyword>
<dbReference type="EC" id="2.7.13.3" evidence="7"/>
<dbReference type="InterPro" id="IPR003594">
    <property type="entry name" value="HATPase_dom"/>
</dbReference>
<dbReference type="Gene3D" id="1.20.5.1930">
    <property type="match status" value="1"/>
</dbReference>
<keyword evidence="2 7" id="KW-0418">Kinase</keyword>
<evidence type="ECO:0000313" key="7">
    <source>
        <dbReference type="EMBL" id="CCI82794.1"/>
    </source>
</evidence>
<reference evidence="8 9" key="2">
    <citation type="submission" date="2012-08" db="EMBL/GenBank/DDBJ databases">
        <title>The Genome Sequence of Turicella otitidis ATCC 51513.</title>
        <authorList>
            <consortium name="The Broad Institute Genome Sequencing Platform"/>
            <person name="Earl A."/>
            <person name="Ward D."/>
            <person name="Feldgarden M."/>
            <person name="Gevers D."/>
            <person name="Huys G."/>
            <person name="Walker B."/>
            <person name="Young S.K."/>
            <person name="Zeng Q."/>
            <person name="Gargeya S."/>
            <person name="Fitzgerald M."/>
            <person name="Haas B."/>
            <person name="Abouelleil A."/>
            <person name="Alvarado L."/>
            <person name="Arachchi H.M."/>
            <person name="Berlin A.M."/>
            <person name="Chapman S.B."/>
            <person name="Goldberg J."/>
            <person name="Griggs A."/>
            <person name="Gujja S."/>
            <person name="Hansen M."/>
            <person name="Howarth C."/>
            <person name="Imamovic A."/>
            <person name="Larimer J."/>
            <person name="McCowen C."/>
            <person name="Montmayeur A."/>
            <person name="Murphy C."/>
            <person name="Neiman D."/>
            <person name="Pearson M."/>
            <person name="Priest M."/>
            <person name="Roberts A."/>
            <person name="Saif S."/>
            <person name="Shea T."/>
            <person name="Sisk P."/>
            <person name="Sykes S."/>
            <person name="Wortman J."/>
            <person name="Nusbaum C."/>
            <person name="Birren B."/>
        </authorList>
    </citation>
    <scope>NUCLEOTIDE SEQUENCE [LARGE SCALE GENOMIC DNA]</scope>
    <source>
        <strain evidence="8 9">ATCC 51513</strain>
    </source>
</reference>
<evidence type="ECO:0000313" key="8">
    <source>
        <dbReference type="EMBL" id="EJZ82556.1"/>
    </source>
</evidence>
<organism evidence="7 10">
    <name type="scientific">Corynebacterium otitidis ATCC 51513</name>
    <dbReference type="NCBI Taxonomy" id="883169"/>
    <lineage>
        <taxon>Bacteria</taxon>
        <taxon>Bacillati</taxon>
        <taxon>Actinomycetota</taxon>
        <taxon>Actinomycetes</taxon>
        <taxon>Mycobacteriales</taxon>
        <taxon>Corynebacteriaceae</taxon>
        <taxon>Corynebacterium</taxon>
    </lineage>
</organism>
<protein>
    <submittedName>
        <fullName evidence="7">Two-component system, NarL family, sensor histidine kinase DesK</fullName>
        <ecNumber evidence="7">2.7.13.3</ecNumber>
    </submittedName>
</protein>
<dbReference type="Pfam" id="PF07730">
    <property type="entry name" value="HisKA_3"/>
    <property type="match status" value="1"/>
</dbReference>